<dbReference type="EMBL" id="JAVHJM010000011">
    <property type="protein sequence ID" value="KAK6502636.1"/>
    <property type="molecule type" value="Genomic_DNA"/>
</dbReference>
<dbReference type="Gene3D" id="2.170.270.10">
    <property type="entry name" value="SET domain"/>
    <property type="match status" value="1"/>
</dbReference>
<organism evidence="2 3">
    <name type="scientific">Arthrobotrys conoides</name>
    <dbReference type="NCBI Taxonomy" id="74498"/>
    <lineage>
        <taxon>Eukaryota</taxon>
        <taxon>Fungi</taxon>
        <taxon>Dikarya</taxon>
        <taxon>Ascomycota</taxon>
        <taxon>Pezizomycotina</taxon>
        <taxon>Orbiliomycetes</taxon>
        <taxon>Orbiliales</taxon>
        <taxon>Orbiliaceae</taxon>
        <taxon>Arthrobotrys</taxon>
    </lineage>
</organism>
<comment type="caution">
    <text evidence="2">The sequence shown here is derived from an EMBL/GenBank/DDBJ whole genome shotgun (WGS) entry which is preliminary data.</text>
</comment>
<name>A0AAN8NCD8_9PEZI</name>
<dbReference type="AlphaFoldDB" id="A0AAN8NCD8"/>
<dbReference type="PANTHER" id="PTHR12350">
    <property type="entry name" value="HISTONE-LYSINE N-METHYLTRANSFERASE-RELATED"/>
    <property type="match status" value="1"/>
</dbReference>
<evidence type="ECO:0000313" key="3">
    <source>
        <dbReference type="Proteomes" id="UP001307849"/>
    </source>
</evidence>
<gene>
    <name evidence="2" type="ORF">TWF506_003216</name>
</gene>
<evidence type="ECO:0000313" key="2">
    <source>
        <dbReference type="EMBL" id="KAK6502636.1"/>
    </source>
</evidence>
<keyword evidence="3" id="KW-1185">Reference proteome</keyword>
<dbReference type="InterPro" id="IPR046341">
    <property type="entry name" value="SET_dom_sf"/>
</dbReference>
<proteinExistence type="predicted"/>
<evidence type="ECO:0000259" key="1">
    <source>
        <dbReference type="PROSITE" id="PS50280"/>
    </source>
</evidence>
<protein>
    <recommendedName>
        <fullName evidence="1">SET domain-containing protein</fullName>
    </recommendedName>
</protein>
<dbReference type="InterPro" id="IPR053201">
    <property type="entry name" value="Flavunoidine_N-MTase"/>
</dbReference>
<sequence>MLDLQSNGHSGLIDPTTISGPVPPAFPLSANNLDKVVEYRHNVEGQNSVVARRGLPRGSHICYIDTYIPASVSTWSSIQTSKTTHIEVPSGIVYINHSCVPSIDIEVYPPNSDGTYVNGVCGELRVVADRDLEAGAELTFFYPSTEYISPRPFDCLCGADIGVCIGRQEGAHFLQNDVLGKYFVNKHIKDLIVKRDSEGRAKVSLNWNT</sequence>
<dbReference type="Pfam" id="PF00856">
    <property type="entry name" value="SET"/>
    <property type="match status" value="1"/>
</dbReference>
<feature type="domain" description="SET" evidence="1">
    <location>
        <begin position="34"/>
        <end position="143"/>
    </location>
</feature>
<dbReference type="PROSITE" id="PS50280">
    <property type="entry name" value="SET"/>
    <property type="match status" value="1"/>
</dbReference>
<dbReference type="PANTHER" id="PTHR12350:SF19">
    <property type="entry name" value="SET DOMAIN-CONTAINING PROTEIN"/>
    <property type="match status" value="1"/>
</dbReference>
<dbReference type="InterPro" id="IPR001214">
    <property type="entry name" value="SET_dom"/>
</dbReference>
<dbReference type="SUPFAM" id="SSF82199">
    <property type="entry name" value="SET domain"/>
    <property type="match status" value="1"/>
</dbReference>
<accession>A0AAN8NCD8</accession>
<dbReference type="Proteomes" id="UP001307849">
    <property type="component" value="Unassembled WGS sequence"/>
</dbReference>
<reference evidence="2 3" key="1">
    <citation type="submission" date="2019-10" db="EMBL/GenBank/DDBJ databases">
        <authorList>
            <person name="Palmer J.M."/>
        </authorList>
    </citation>
    <scope>NUCLEOTIDE SEQUENCE [LARGE SCALE GENOMIC DNA]</scope>
    <source>
        <strain evidence="2 3">TWF506</strain>
    </source>
</reference>